<gene>
    <name evidence="2" type="ORF">Tci_873536</name>
</gene>
<dbReference type="EMBL" id="BKCJ011192135">
    <property type="protein sequence ID" value="GFD01567.1"/>
    <property type="molecule type" value="Genomic_DNA"/>
</dbReference>
<sequence>AGRPVAASRGGGTGGRVGRGGGRTRGCSGDQGDGRIDGQGGQLGGQCSKVNDGVNGVPNFSTIIAQQL</sequence>
<name>A0A699SUG0_TANCI</name>
<evidence type="ECO:0000256" key="1">
    <source>
        <dbReference type="SAM" id="MobiDB-lite"/>
    </source>
</evidence>
<proteinExistence type="predicted"/>
<protein>
    <submittedName>
        <fullName evidence="2">Uncharacterized protein</fullName>
    </submittedName>
</protein>
<accession>A0A699SUG0</accession>
<reference evidence="2" key="1">
    <citation type="journal article" date="2019" name="Sci. Rep.">
        <title>Draft genome of Tanacetum cinerariifolium, the natural source of mosquito coil.</title>
        <authorList>
            <person name="Yamashiro T."/>
            <person name="Shiraishi A."/>
            <person name="Satake H."/>
            <person name="Nakayama K."/>
        </authorList>
    </citation>
    <scope>NUCLEOTIDE SEQUENCE</scope>
</reference>
<feature type="compositionally biased region" description="Gly residues" evidence="1">
    <location>
        <begin position="9"/>
        <end position="24"/>
    </location>
</feature>
<feature type="non-terminal residue" evidence="2">
    <location>
        <position position="1"/>
    </location>
</feature>
<evidence type="ECO:0000313" key="2">
    <source>
        <dbReference type="EMBL" id="GFD01567.1"/>
    </source>
</evidence>
<organism evidence="2">
    <name type="scientific">Tanacetum cinerariifolium</name>
    <name type="common">Dalmatian daisy</name>
    <name type="synonym">Chrysanthemum cinerariifolium</name>
    <dbReference type="NCBI Taxonomy" id="118510"/>
    <lineage>
        <taxon>Eukaryota</taxon>
        <taxon>Viridiplantae</taxon>
        <taxon>Streptophyta</taxon>
        <taxon>Embryophyta</taxon>
        <taxon>Tracheophyta</taxon>
        <taxon>Spermatophyta</taxon>
        <taxon>Magnoliopsida</taxon>
        <taxon>eudicotyledons</taxon>
        <taxon>Gunneridae</taxon>
        <taxon>Pentapetalae</taxon>
        <taxon>asterids</taxon>
        <taxon>campanulids</taxon>
        <taxon>Asterales</taxon>
        <taxon>Asteraceae</taxon>
        <taxon>Asteroideae</taxon>
        <taxon>Anthemideae</taxon>
        <taxon>Anthemidinae</taxon>
        <taxon>Tanacetum</taxon>
    </lineage>
</organism>
<dbReference type="AlphaFoldDB" id="A0A699SUG0"/>
<comment type="caution">
    <text evidence="2">The sequence shown here is derived from an EMBL/GenBank/DDBJ whole genome shotgun (WGS) entry which is preliminary data.</text>
</comment>
<feature type="region of interest" description="Disordered" evidence="1">
    <location>
        <begin position="1"/>
        <end position="44"/>
    </location>
</feature>